<comment type="similarity">
    <text evidence="1">Belongs to the timeless family.</text>
</comment>
<proteinExistence type="inferred from homology"/>
<feature type="compositionally biased region" description="Basic and acidic residues" evidence="2">
    <location>
        <begin position="322"/>
        <end position="331"/>
    </location>
</feature>
<dbReference type="PANTHER" id="PTHR22940">
    <property type="entry name" value="TIMEOUT/TIMELESS-2"/>
    <property type="match status" value="1"/>
</dbReference>
<sequence>MFDLPETSQLHLLATGNVMFYACHLLATGNDLFYTNLNMQCPICTKLHVRKGTRIVLWTEEQEQELQMLFEEFKDSDDVLGNIIKRITAKRSRARIVDKILSMGLVSDRRDLNKKRKRSAPGRSTGMTEEEFFDLTGESQEKELDIDEEEEDKSDQDEDEQDYEEHAGNSAKERQKSMSRDTALEKIHSLRNMVQTLQQQGLSGPVLWLQNSLNRTADDREEDGVSHPVALVPLTEENEDAMENRTFQKLLRSVGIRAPTDGQVGLGFFVLIFSLTPNESFWRISSSLSVHQLRTLAASLDLVEESAAKGDSEEKEESSLSVERKDDDNQEMRAQALRALLLSRQRKCASSKSKDSTSCEGSSDTVEQSDRIEEKISKKRRRVLDEDDDDDQRDVSDVDPLSSNNFERSINSDHESPAAPAKRRCKRVLSDEDEDN</sequence>
<accession>A0ABQ8L211</accession>
<protein>
    <recommendedName>
        <fullName evidence="3">Timeless C-terminal domain-containing protein</fullName>
    </recommendedName>
</protein>
<organism evidence="4 5">
    <name type="scientific">Labeo rohita</name>
    <name type="common">Indian major carp</name>
    <name type="synonym">Cyprinus rohita</name>
    <dbReference type="NCBI Taxonomy" id="84645"/>
    <lineage>
        <taxon>Eukaryota</taxon>
        <taxon>Metazoa</taxon>
        <taxon>Chordata</taxon>
        <taxon>Craniata</taxon>
        <taxon>Vertebrata</taxon>
        <taxon>Euteleostomi</taxon>
        <taxon>Actinopterygii</taxon>
        <taxon>Neopterygii</taxon>
        <taxon>Teleostei</taxon>
        <taxon>Ostariophysi</taxon>
        <taxon>Cypriniformes</taxon>
        <taxon>Cyprinidae</taxon>
        <taxon>Labeoninae</taxon>
        <taxon>Labeonini</taxon>
        <taxon>Labeo</taxon>
    </lineage>
</organism>
<dbReference type="InterPro" id="IPR007725">
    <property type="entry name" value="TIMELESS_C"/>
</dbReference>
<dbReference type="InterPro" id="IPR044998">
    <property type="entry name" value="Timeless"/>
</dbReference>
<evidence type="ECO:0000259" key="3">
    <source>
        <dbReference type="Pfam" id="PF05029"/>
    </source>
</evidence>
<feature type="region of interest" description="Disordered" evidence="2">
    <location>
        <begin position="306"/>
        <end position="331"/>
    </location>
</feature>
<reference evidence="4 5" key="1">
    <citation type="submission" date="2022-01" db="EMBL/GenBank/DDBJ databases">
        <title>A high-quality chromosome-level genome assembly of rohu carp, Labeo rohita.</title>
        <authorList>
            <person name="Arick M.A. II"/>
            <person name="Hsu C.-Y."/>
            <person name="Magbanua Z."/>
            <person name="Pechanova O."/>
            <person name="Grover C."/>
            <person name="Miller E."/>
            <person name="Thrash A."/>
            <person name="Ezzel L."/>
            <person name="Alam S."/>
            <person name="Benzie J."/>
            <person name="Hamilton M."/>
            <person name="Karsi A."/>
            <person name="Lawrence M.L."/>
            <person name="Peterson D.G."/>
        </authorList>
    </citation>
    <scope>NUCLEOTIDE SEQUENCE [LARGE SCALE GENOMIC DNA]</scope>
    <source>
        <strain evidence="5">BAU-BD-2019</strain>
        <tissue evidence="4">Blood</tissue>
    </source>
</reference>
<dbReference type="Proteomes" id="UP000830375">
    <property type="component" value="Unassembled WGS sequence"/>
</dbReference>
<dbReference type="EMBL" id="JACTAM010002441">
    <property type="protein sequence ID" value="KAI2644781.1"/>
    <property type="molecule type" value="Genomic_DNA"/>
</dbReference>
<keyword evidence="5" id="KW-1185">Reference proteome</keyword>
<feature type="region of interest" description="Disordered" evidence="2">
    <location>
        <begin position="351"/>
        <end position="436"/>
    </location>
</feature>
<feature type="compositionally biased region" description="Basic and acidic residues" evidence="2">
    <location>
        <begin position="164"/>
        <end position="181"/>
    </location>
</feature>
<evidence type="ECO:0000313" key="4">
    <source>
        <dbReference type="EMBL" id="KAI2644781.1"/>
    </source>
</evidence>
<comment type="caution">
    <text evidence="4">The sequence shown here is derived from an EMBL/GenBank/DDBJ whole genome shotgun (WGS) entry which is preliminary data.</text>
</comment>
<feature type="domain" description="Timeless C-terminal" evidence="3">
    <location>
        <begin position="194"/>
        <end position="294"/>
    </location>
</feature>
<evidence type="ECO:0000256" key="1">
    <source>
        <dbReference type="ARBA" id="ARBA00008174"/>
    </source>
</evidence>
<dbReference type="PANTHER" id="PTHR22940:SF4">
    <property type="entry name" value="PROTEIN TIMELESS HOMOLOG"/>
    <property type="match status" value="1"/>
</dbReference>
<dbReference type="Pfam" id="PF26019">
    <property type="entry name" value="HTH_TIMELESS"/>
    <property type="match status" value="1"/>
</dbReference>
<name>A0ABQ8L211_LABRO</name>
<gene>
    <name evidence="4" type="ORF">H4Q32_026656</name>
</gene>
<evidence type="ECO:0000256" key="2">
    <source>
        <dbReference type="SAM" id="MobiDB-lite"/>
    </source>
</evidence>
<evidence type="ECO:0000313" key="5">
    <source>
        <dbReference type="Proteomes" id="UP000830375"/>
    </source>
</evidence>
<feature type="compositionally biased region" description="Acidic residues" evidence="2">
    <location>
        <begin position="144"/>
        <end position="163"/>
    </location>
</feature>
<feature type="region of interest" description="Disordered" evidence="2">
    <location>
        <begin position="112"/>
        <end position="181"/>
    </location>
</feature>
<dbReference type="Pfam" id="PF05029">
    <property type="entry name" value="TIMELESS_C"/>
    <property type="match status" value="1"/>
</dbReference>